<sequence length="497" mass="52578">MDDHSRIARIQPDLGEVKARLEHLVRIPAADLEPEALARYERWFEEHCASSRAAGRDAADLIPGGTHHSQANIPFPLQIDRAAGPHLWDADGNRYIDFVQGVGASLLGANNETVREKVKAVLDECGPSLGLLHRYEIALARTVREFMPAVQRLRMTASGTEAAMAAVRVARAYTGAAYVVKLGGAYHGWSDQLAYGLNAPGTARRSAGGIPEQAQALTQEVPPGDVDALRSLLSANAERGGTAAVIVEPLGPQSGTFPFAPDYLEAVQESCRSFGALFVVDEVITGFRLGLGGAHEQLGLSPDLLIFGKCIAGGYPAAGALGGRADVMATIGSGTGASALVVGTLSANPLSCAAGYHSLLEMARTDAPARAASAGALLRAGLERLIAKYQLPYVAYNFGSIVHLHTSGLYQLSVTQPDFASQLATRREAMIHLIEGFTAEGLMLSGSGRMFVGATHTDQVVADALDRFDRVFASVRPVRSSPEPHDRPMNTPSGRIA</sequence>
<dbReference type="Gene3D" id="3.40.640.10">
    <property type="entry name" value="Type I PLP-dependent aspartate aminotransferase-like (Major domain)"/>
    <property type="match status" value="1"/>
</dbReference>
<dbReference type="InterPro" id="IPR005814">
    <property type="entry name" value="Aminotrans_3"/>
</dbReference>
<evidence type="ECO:0000256" key="1">
    <source>
        <dbReference type="ARBA" id="ARBA00001933"/>
    </source>
</evidence>
<keyword evidence="6" id="KW-1185">Reference proteome</keyword>
<accession>A0A4R5C6G4</accession>
<evidence type="ECO:0000256" key="4">
    <source>
        <dbReference type="SAM" id="MobiDB-lite"/>
    </source>
</evidence>
<reference evidence="5 6" key="1">
    <citation type="submission" date="2019-03" db="EMBL/GenBank/DDBJ databases">
        <title>Draft genome sequences of novel Actinobacteria.</title>
        <authorList>
            <person name="Sahin N."/>
            <person name="Ay H."/>
            <person name="Saygin H."/>
        </authorList>
    </citation>
    <scope>NUCLEOTIDE SEQUENCE [LARGE SCALE GENOMIC DNA]</scope>
    <source>
        <strain evidence="5 6">H3C3</strain>
    </source>
</reference>
<dbReference type="RefSeq" id="WP_131889593.1">
    <property type="nucleotide sequence ID" value="NZ_SMKU01000012.1"/>
</dbReference>
<dbReference type="InterPro" id="IPR015424">
    <property type="entry name" value="PyrdxlP-dep_Trfase"/>
</dbReference>
<dbReference type="Pfam" id="PF00202">
    <property type="entry name" value="Aminotran_3"/>
    <property type="match status" value="1"/>
</dbReference>
<evidence type="ECO:0000256" key="3">
    <source>
        <dbReference type="RuleBase" id="RU003560"/>
    </source>
</evidence>
<dbReference type="PANTHER" id="PTHR43713">
    <property type="entry name" value="GLUTAMATE-1-SEMIALDEHYDE 2,1-AMINOMUTASE"/>
    <property type="match status" value="1"/>
</dbReference>
<name>A0A4R5C6G4_9ACTN</name>
<keyword evidence="5" id="KW-0808">Transferase</keyword>
<dbReference type="PROSITE" id="PS00600">
    <property type="entry name" value="AA_TRANSFER_CLASS_3"/>
    <property type="match status" value="1"/>
</dbReference>
<dbReference type="AlphaFoldDB" id="A0A4R5C6G4"/>
<dbReference type="SUPFAM" id="SSF53383">
    <property type="entry name" value="PLP-dependent transferases"/>
    <property type="match status" value="1"/>
</dbReference>
<feature type="region of interest" description="Disordered" evidence="4">
    <location>
        <begin position="476"/>
        <end position="497"/>
    </location>
</feature>
<proteinExistence type="inferred from homology"/>
<keyword evidence="2 3" id="KW-0663">Pyridoxal phosphate</keyword>
<dbReference type="InterPro" id="IPR015422">
    <property type="entry name" value="PyrdxlP-dep_Trfase_small"/>
</dbReference>
<comment type="cofactor">
    <cofactor evidence="1">
        <name>pyridoxal 5'-phosphate</name>
        <dbReference type="ChEBI" id="CHEBI:597326"/>
    </cofactor>
</comment>
<keyword evidence="5" id="KW-0032">Aminotransferase</keyword>
<dbReference type="InterPro" id="IPR049704">
    <property type="entry name" value="Aminotrans_3_PPA_site"/>
</dbReference>
<dbReference type="Gene3D" id="3.90.1150.10">
    <property type="entry name" value="Aspartate Aminotransferase, domain 1"/>
    <property type="match status" value="1"/>
</dbReference>
<dbReference type="OrthoDB" id="4510254at2"/>
<dbReference type="PANTHER" id="PTHR43713:SF3">
    <property type="entry name" value="GLUTAMATE-1-SEMIALDEHYDE 2,1-AMINOMUTASE 1, CHLOROPLASTIC-RELATED"/>
    <property type="match status" value="1"/>
</dbReference>
<evidence type="ECO:0000313" key="6">
    <source>
        <dbReference type="Proteomes" id="UP000294513"/>
    </source>
</evidence>
<organism evidence="5 6">
    <name type="scientific">Actinomadura rubrisoli</name>
    <dbReference type="NCBI Taxonomy" id="2530368"/>
    <lineage>
        <taxon>Bacteria</taxon>
        <taxon>Bacillati</taxon>
        <taxon>Actinomycetota</taxon>
        <taxon>Actinomycetes</taxon>
        <taxon>Streptosporangiales</taxon>
        <taxon>Thermomonosporaceae</taxon>
        <taxon>Actinomadura</taxon>
    </lineage>
</organism>
<comment type="caution">
    <text evidence="5">The sequence shown here is derived from an EMBL/GenBank/DDBJ whole genome shotgun (WGS) entry which is preliminary data.</text>
</comment>
<dbReference type="EMBL" id="SMKU01000012">
    <property type="protein sequence ID" value="TDD95361.1"/>
    <property type="molecule type" value="Genomic_DNA"/>
</dbReference>
<dbReference type="GO" id="GO:0030170">
    <property type="term" value="F:pyridoxal phosphate binding"/>
    <property type="evidence" value="ECO:0007669"/>
    <property type="project" value="InterPro"/>
</dbReference>
<dbReference type="GO" id="GO:0008483">
    <property type="term" value="F:transaminase activity"/>
    <property type="evidence" value="ECO:0007669"/>
    <property type="project" value="UniProtKB-KW"/>
</dbReference>
<evidence type="ECO:0000256" key="2">
    <source>
        <dbReference type="ARBA" id="ARBA00022898"/>
    </source>
</evidence>
<dbReference type="Proteomes" id="UP000294513">
    <property type="component" value="Unassembled WGS sequence"/>
</dbReference>
<protein>
    <submittedName>
        <fullName evidence="5">Aminotransferase class III-fold pyridoxal phosphate-dependent enzyme</fullName>
    </submittedName>
</protein>
<dbReference type="InterPro" id="IPR015421">
    <property type="entry name" value="PyrdxlP-dep_Trfase_major"/>
</dbReference>
<evidence type="ECO:0000313" key="5">
    <source>
        <dbReference type="EMBL" id="TDD95361.1"/>
    </source>
</evidence>
<gene>
    <name evidence="5" type="ORF">E1298_05150</name>
</gene>
<comment type="similarity">
    <text evidence="3">Belongs to the class-III pyridoxal-phosphate-dependent aminotransferase family.</text>
</comment>